<keyword evidence="5 9" id="KW-1133">Transmembrane helix</keyword>
<dbReference type="GO" id="GO:0051537">
    <property type="term" value="F:2 iron, 2 sulfur cluster binding"/>
    <property type="evidence" value="ECO:0007669"/>
    <property type="project" value="UniProtKB-KW"/>
</dbReference>
<evidence type="ECO:0000256" key="2">
    <source>
        <dbReference type="ARBA" id="ARBA00022692"/>
    </source>
</evidence>
<dbReference type="SUPFAM" id="SSF50022">
    <property type="entry name" value="ISP domain"/>
    <property type="match status" value="1"/>
</dbReference>
<evidence type="ECO:0000256" key="7">
    <source>
        <dbReference type="ARBA" id="ARBA00023014"/>
    </source>
</evidence>
<keyword evidence="7" id="KW-0411">Iron-sulfur</keyword>
<evidence type="ECO:0000256" key="3">
    <source>
        <dbReference type="ARBA" id="ARBA00022714"/>
    </source>
</evidence>
<feature type="transmembrane region" description="Helical" evidence="9">
    <location>
        <begin position="46"/>
        <end position="67"/>
    </location>
</feature>
<dbReference type="Pfam" id="PF00355">
    <property type="entry name" value="Rieske"/>
    <property type="match status" value="1"/>
</dbReference>
<evidence type="ECO:0000256" key="5">
    <source>
        <dbReference type="ARBA" id="ARBA00022989"/>
    </source>
</evidence>
<sequence length="337" mass="35901">MSVAFVPVQWTRAKWVYDGVLLTAVALYVGVFMGAWSMWGPAVDGWILRARAFGSCAFLLLTLILCVGPLARLDRRFLPLLYNRRHAGVICCVLALIHADAALSWYFAFSATDPYAAALGVNTNYGSALGFPVEPLGAFALLCLGLLAATSHDVWLGLLGPPLWKRLHLLIYPAYAAVAAHVMLGAAQGETSAALGWMAAAGALAVAGLHLAALRRAPDAASGAWIEVLEPEAIAEGRARVVALPGGGKASVWRHEGRLWGLSNACAHQNGPLGEGRIVFGCVTCPWHGFQYRVQDGRSPAPFTERVPTHRLKRDGARVLIEVEPLAPGSPTEGLKA</sequence>
<feature type="transmembrane region" description="Helical" evidence="9">
    <location>
        <begin position="87"/>
        <end position="108"/>
    </location>
</feature>
<dbReference type="STRING" id="89524.SAMN05444370_104211"/>
<dbReference type="RefSeq" id="WP_093252152.1">
    <property type="nucleotide sequence ID" value="NZ_FNQM01000004.1"/>
</dbReference>
<keyword evidence="4" id="KW-0479">Metal-binding</keyword>
<dbReference type="GO" id="GO:0046872">
    <property type="term" value="F:metal ion binding"/>
    <property type="evidence" value="ECO:0007669"/>
    <property type="project" value="UniProtKB-KW"/>
</dbReference>
<evidence type="ECO:0000259" key="10">
    <source>
        <dbReference type="PROSITE" id="PS51296"/>
    </source>
</evidence>
<dbReference type="InterPro" id="IPR036922">
    <property type="entry name" value="Rieske_2Fe-2S_sf"/>
</dbReference>
<keyword evidence="3" id="KW-0001">2Fe-2S</keyword>
<evidence type="ECO:0000256" key="6">
    <source>
        <dbReference type="ARBA" id="ARBA00023004"/>
    </source>
</evidence>
<dbReference type="PANTHER" id="PTHR21496">
    <property type="entry name" value="FERREDOXIN-RELATED"/>
    <property type="match status" value="1"/>
</dbReference>
<feature type="transmembrane region" description="Helical" evidence="9">
    <location>
        <begin position="194"/>
        <end position="214"/>
    </location>
</feature>
<dbReference type="Proteomes" id="UP000198703">
    <property type="component" value="Unassembled WGS sequence"/>
</dbReference>
<proteinExistence type="predicted"/>
<dbReference type="PROSITE" id="PS51296">
    <property type="entry name" value="RIESKE"/>
    <property type="match status" value="1"/>
</dbReference>
<evidence type="ECO:0000256" key="4">
    <source>
        <dbReference type="ARBA" id="ARBA00022723"/>
    </source>
</evidence>
<dbReference type="Gene3D" id="2.102.10.10">
    <property type="entry name" value="Rieske [2Fe-2S] iron-sulphur domain"/>
    <property type="match status" value="1"/>
</dbReference>
<evidence type="ECO:0000313" key="11">
    <source>
        <dbReference type="EMBL" id="SEA34839.1"/>
    </source>
</evidence>
<name>A0A1H4AFL7_9RHOB</name>
<feature type="transmembrane region" description="Helical" evidence="9">
    <location>
        <begin position="20"/>
        <end position="40"/>
    </location>
</feature>
<dbReference type="GO" id="GO:0016020">
    <property type="term" value="C:membrane"/>
    <property type="evidence" value="ECO:0007669"/>
    <property type="project" value="UniProtKB-SubCell"/>
</dbReference>
<dbReference type="InterPro" id="IPR017941">
    <property type="entry name" value="Rieske_2Fe-2S"/>
</dbReference>
<feature type="transmembrane region" description="Helical" evidence="9">
    <location>
        <begin position="169"/>
        <end position="188"/>
    </location>
</feature>
<feature type="domain" description="Rieske" evidence="10">
    <location>
        <begin position="226"/>
        <end position="321"/>
    </location>
</feature>
<protein>
    <submittedName>
        <fullName evidence="11">Ferredoxin subunit of nitrite reductase or a ring-hydroxylating dioxygenase</fullName>
    </submittedName>
</protein>
<keyword evidence="2 9" id="KW-0812">Transmembrane</keyword>
<evidence type="ECO:0000256" key="9">
    <source>
        <dbReference type="SAM" id="Phobius"/>
    </source>
</evidence>
<keyword evidence="12" id="KW-1185">Reference proteome</keyword>
<dbReference type="InterPro" id="IPR013130">
    <property type="entry name" value="Fe3_Rdtase_TM_dom"/>
</dbReference>
<dbReference type="PANTHER" id="PTHR21496:SF23">
    <property type="entry name" value="3-PHENYLPROPIONATE_CINNAMIC ACID DIOXYGENASE FERREDOXIN SUBUNIT"/>
    <property type="match status" value="1"/>
</dbReference>
<dbReference type="GO" id="GO:0051213">
    <property type="term" value="F:dioxygenase activity"/>
    <property type="evidence" value="ECO:0007669"/>
    <property type="project" value="UniProtKB-KW"/>
</dbReference>
<dbReference type="EMBL" id="FNQM01000004">
    <property type="protein sequence ID" value="SEA34839.1"/>
    <property type="molecule type" value="Genomic_DNA"/>
</dbReference>
<keyword evidence="11" id="KW-0560">Oxidoreductase</keyword>
<organism evidence="11 12">
    <name type="scientific">Rubrimonas cliftonensis</name>
    <dbReference type="NCBI Taxonomy" id="89524"/>
    <lineage>
        <taxon>Bacteria</taxon>
        <taxon>Pseudomonadati</taxon>
        <taxon>Pseudomonadota</taxon>
        <taxon>Alphaproteobacteria</taxon>
        <taxon>Rhodobacterales</taxon>
        <taxon>Paracoccaceae</taxon>
        <taxon>Rubrimonas</taxon>
    </lineage>
</organism>
<feature type="transmembrane region" description="Helical" evidence="9">
    <location>
        <begin position="128"/>
        <end position="149"/>
    </location>
</feature>
<keyword evidence="6" id="KW-0408">Iron</keyword>
<evidence type="ECO:0000256" key="8">
    <source>
        <dbReference type="ARBA" id="ARBA00023136"/>
    </source>
</evidence>
<dbReference type="AlphaFoldDB" id="A0A1H4AFL7"/>
<dbReference type="OrthoDB" id="9794175at2"/>
<accession>A0A1H4AFL7</accession>
<comment type="subcellular location">
    <subcellularLocation>
        <location evidence="1">Membrane</location>
        <topology evidence="1">Multi-pass membrane protein</topology>
    </subcellularLocation>
</comment>
<keyword evidence="8 9" id="KW-0472">Membrane</keyword>
<keyword evidence="11" id="KW-0223">Dioxygenase</keyword>
<dbReference type="Pfam" id="PF01794">
    <property type="entry name" value="Ferric_reduct"/>
    <property type="match status" value="1"/>
</dbReference>
<evidence type="ECO:0000313" key="12">
    <source>
        <dbReference type="Proteomes" id="UP000198703"/>
    </source>
</evidence>
<evidence type="ECO:0000256" key="1">
    <source>
        <dbReference type="ARBA" id="ARBA00004141"/>
    </source>
</evidence>
<gene>
    <name evidence="11" type="ORF">SAMN05444370_104211</name>
</gene>
<reference evidence="11 12" key="1">
    <citation type="submission" date="2016-10" db="EMBL/GenBank/DDBJ databases">
        <authorList>
            <person name="de Groot N.N."/>
        </authorList>
    </citation>
    <scope>NUCLEOTIDE SEQUENCE [LARGE SCALE GENOMIC DNA]</scope>
    <source>
        <strain evidence="11 12">DSM 15345</strain>
    </source>
</reference>